<dbReference type="Proteomes" id="UP001651158">
    <property type="component" value="Unassembled WGS sequence"/>
</dbReference>
<proteinExistence type="predicted"/>
<dbReference type="SUPFAM" id="SSF48403">
    <property type="entry name" value="Ankyrin repeat"/>
    <property type="match status" value="1"/>
</dbReference>
<gene>
    <name evidence="6" type="ORF">TcWFU_005288</name>
</gene>
<dbReference type="PROSITE" id="PS50088">
    <property type="entry name" value="ANK_REPEAT"/>
    <property type="match status" value="2"/>
</dbReference>
<dbReference type="InterPro" id="IPR032675">
    <property type="entry name" value="LRR_dom_sf"/>
</dbReference>
<evidence type="ECO:0000256" key="1">
    <source>
        <dbReference type="ARBA" id="ARBA00004123"/>
    </source>
</evidence>
<evidence type="ECO:0000256" key="2">
    <source>
        <dbReference type="ARBA" id="ARBA00022737"/>
    </source>
</evidence>
<comment type="subcellular location">
    <subcellularLocation>
        <location evidence="1">Nucleus</location>
    </subcellularLocation>
</comment>
<feature type="repeat" description="ANK" evidence="4">
    <location>
        <begin position="443"/>
        <end position="475"/>
    </location>
</feature>
<dbReference type="InterPro" id="IPR052311">
    <property type="entry name" value="MMS22L-TONSL_complex_comp"/>
</dbReference>
<comment type="caution">
    <text evidence="6">The sequence shown here is derived from an EMBL/GenBank/DDBJ whole genome shotgun (WGS) entry which is preliminary data.</text>
</comment>
<keyword evidence="7" id="KW-1185">Reference proteome</keyword>
<dbReference type="Gene3D" id="1.25.40.20">
    <property type="entry name" value="Ankyrin repeat-containing domain"/>
    <property type="match status" value="1"/>
</dbReference>
<keyword evidence="2" id="KW-0677">Repeat</keyword>
<dbReference type="Pfam" id="PF12796">
    <property type="entry name" value="Ank_2"/>
    <property type="match status" value="1"/>
</dbReference>
<feature type="region of interest" description="Disordered" evidence="5">
    <location>
        <begin position="558"/>
        <end position="639"/>
    </location>
</feature>
<feature type="compositionally biased region" description="Pro residues" evidence="5">
    <location>
        <begin position="786"/>
        <end position="795"/>
    </location>
</feature>
<evidence type="ECO:0000313" key="6">
    <source>
        <dbReference type="EMBL" id="KAL5108944.1"/>
    </source>
</evidence>
<keyword evidence="3" id="KW-0539">Nucleus</keyword>
<accession>A0ABR4QGQ7</accession>
<dbReference type="SMART" id="SM00248">
    <property type="entry name" value="ANK"/>
    <property type="match status" value="3"/>
</dbReference>
<dbReference type="PROSITE" id="PS50297">
    <property type="entry name" value="ANK_REP_REGION"/>
    <property type="match status" value="2"/>
</dbReference>
<reference evidence="6 7" key="1">
    <citation type="journal article" date="2022" name="Front. Cell. Infect. Microbiol.">
        <title>The Genomes of Two Strains of Taenia crassiceps the Animal Model for the Study of Human Cysticercosis.</title>
        <authorList>
            <person name="Bobes R.J."/>
            <person name="Estrada K."/>
            <person name="Rios-Valencia D.G."/>
            <person name="Calderon-Gallegos A."/>
            <person name="de la Torre P."/>
            <person name="Carrero J.C."/>
            <person name="Sanchez-Flores A."/>
            <person name="Laclette J.P."/>
        </authorList>
    </citation>
    <scope>NUCLEOTIDE SEQUENCE [LARGE SCALE GENOMIC DNA]</scope>
    <source>
        <strain evidence="6">WFUcys</strain>
    </source>
</reference>
<sequence>MVARLTDLTSSQIAEMKAVSLLNLGEVLASSSLSTFGIVQTLKLYNAQGCLDKEAKTLRRNLEELLAQLYVGRGEYRIAAKVYRQLSRADPESDLNFKHLCGKCLKLETVTTRAQVSPCDSVEETYQISKYYEKLGDILSTMDLHGPAYRCYQQMMLWAEVAFSNQRQDACGSDYMQRLAALAEQVDSGLVSTAEACASLGAYVVCAHFYRREILFNLSLTQYSLPSTIRLSDEEVAQSWLSLSRALIQAPKNTPPGFSLPDCANLPCSETPEEALKSALSKAKACGSVNVVRDCLDELVEYYKSCGREAQAKLYFDELSASASSGESQVCRPSTSTCPNRFRYRIKDSESDPDVDIDTQNEPLDEAIDVLSSDSDVEKCVNVADGATDLIESPGKRRSKALCLKTNLKGESPLHVAVINGNLEHVAKLVEIMAHPINIRDGAGWLPIHEAAYHDHAEIATYLLDKGAHLDDTGCQEDLSTPLFEAIHGGGLKTAITLVNRGADLWHVNREGETLFDLLNDWQPKKRAFGGLEPQKILFQQLVDTVKEKLGDSYEKWCSYRPPKPAPRTSNRTTGSVIIVDDEEDEDVDTPKMGVESLPVAKKRKSASSRRQVISSDSDEEEERLREDKGRKGREPWSARPQSFRRDCLLYSSSSSKRVFTKLDHESAAINDYRDAMKAVGSSATRCARERPTTSGCVASMKRSTTSLNGVLADSNGNWLEKDEQGAKRKQKKREKLILPLPASFNESLPRHRTSSTSFECPSAPCRFEPVEFNPSEAFSSTQVEPCPPSQPRPPVVSSCLSTPPAPPSQKESIQSSQMTGVIWCTVKVTFSDISLLLPVDSQSRTVKWLADEAYRRRQLLLDQEASAPGTGHIRIRTFDGALLLPTDLLCTVLPAATGSHTTTPELMAEILQPNKPPQVPLRVPLSDEPNRVATGLLPNSSHLLSSPLHQLIVAAVDTGCLDLSFQALGARGCADALVQYVKAKSESQPLRKLCLDGNLLSSKDLLPECSSDKPALLSAFEKVLTPDLVELSVMENFLTFEGILALLSLGLNEPYPPANHLTRLCLSYNPLFCQLSDAATAMGVDTSSGLAPLPVMPTSWLTAESVALGSEDSAITAPSILSRLLALCPHLTCLQLVGCGVTPTLWELATMPCLGNTETSLWQLPESTLSTSVLARLTELDISLNPLSSRLISADEDFLLDLLTPPERKGRPDFSSLRVLRLRGCLASCVGKGVTADLFLGETFLPKQSWMVSEAKSRGTDPRVSGDSLIACLARFLDSGNCNIQTLDVGQCNLTEGCLINFQRLLAAPSTTITSLLCDGNSCLQKPAVWANLLSTTAQATSAMVSLSIDVPLLETDADLALATEAISRKMSPATCATPLQELSLVTPTPLPWPEDRLPVGKKAALSTVIAALTQLDLSKGTSYSARLLSHVAVCFVNRFRKRANVCCQPHCTLFSIR</sequence>
<feature type="region of interest" description="Disordered" evidence="5">
    <location>
        <begin position="779"/>
        <end position="814"/>
    </location>
</feature>
<dbReference type="EMBL" id="JAKROA010000003">
    <property type="protein sequence ID" value="KAL5108944.1"/>
    <property type="molecule type" value="Genomic_DNA"/>
</dbReference>
<dbReference type="SUPFAM" id="SSF52047">
    <property type="entry name" value="RNI-like"/>
    <property type="match status" value="1"/>
</dbReference>
<evidence type="ECO:0000256" key="4">
    <source>
        <dbReference type="PROSITE-ProRule" id="PRU00023"/>
    </source>
</evidence>
<feature type="compositionally biased region" description="Basic and acidic residues" evidence="5">
    <location>
        <begin position="623"/>
        <end position="637"/>
    </location>
</feature>
<evidence type="ECO:0000313" key="7">
    <source>
        <dbReference type="Proteomes" id="UP001651158"/>
    </source>
</evidence>
<dbReference type="Gene3D" id="3.80.10.10">
    <property type="entry name" value="Ribonuclease Inhibitor"/>
    <property type="match status" value="1"/>
</dbReference>
<dbReference type="PANTHER" id="PTHR46358:SF1">
    <property type="entry name" value="TONSOKU-LIKE PROTEIN"/>
    <property type="match status" value="1"/>
</dbReference>
<evidence type="ECO:0000256" key="3">
    <source>
        <dbReference type="ARBA" id="ARBA00023242"/>
    </source>
</evidence>
<feature type="repeat" description="ANK" evidence="4">
    <location>
        <begin position="409"/>
        <end position="442"/>
    </location>
</feature>
<name>A0ABR4QGQ7_9CEST</name>
<organism evidence="6 7">
    <name type="scientific">Taenia crassiceps</name>
    <dbReference type="NCBI Taxonomy" id="6207"/>
    <lineage>
        <taxon>Eukaryota</taxon>
        <taxon>Metazoa</taxon>
        <taxon>Spiralia</taxon>
        <taxon>Lophotrochozoa</taxon>
        <taxon>Platyhelminthes</taxon>
        <taxon>Cestoda</taxon>
        <taxon>Eucestoda</taxon>
        <taxon>Cyclophyllidea</taxon>
        <taxon>Taeniidae</taxon>
        <taxon>Taenia</taxon>
    </lineage>
</organism>
<protein>
    <submittedName>
        <fullName evidence="6">Tonsoku-like protein</fullName>
    </submittedName>
</protein>
<keyword evidence="4" id="KW-0040">ANK repeat</keyword>
<evidence type="ECO:0000256" key="5">
    <source>
        <dbReference type="SAM" id="MobiDB-lite"/>
    </source>
</evidence>
<dbReference type="InterPro" id="IPR002110">
    <property type="entry name" value="Ankyrin_rpt"/>
</dbReference>
<dbReference type="PANTHER" id="PTHR46358">
    <property type="entry name" value="TONSOKU-LIKE PROTEIN"/>
    <property type="match status" value="1"/>
</dbReference>
<dbReference type="InterPro" id="IPR036770">
    <property type="entry name" value="Ankyrin_rpt-contain_sf"/>
</dbReference>